<protein>
    <submittedName>
        <fullName evidence="1">Uncharacterized protein</fullName>
    </submittedName>
</protein>
<gene>
    <name evidence="1" type="ORF">JG687_00011684</name>
</gene>
<name>A0A8T1U3P4_9STRA</name>
<organism evidence="1 2">
    <name type="scientific">Phytophthora cactorum</name>
    <dbReference type="NCBI Taxonomy" id="29920"/>
    <lineage>
        <taxon>Eukaryota</taxon>
        <taxon>Sar</taxon>
        <taxon>Stramenopiles</taxon>
        <taxon>Oomycota</taxon>
        <taxon>Peronosporomycetes</taxon>
        <taxon>Peronosporales</taxon>
        <taxon>Peronosporaceae</taxon>
        <taxon>Phytophthora</taxon>
    </lineage>
</organism>
<dbReference type="EMBL" id="JAENGZ010000730">
    <property type="protein sequence ID" value="KAG6954648.1"/>
    <property type="molecule type" value="Genomic_DNA"/>
</dbReference>
<comment type="caution">
    <text evidence="1">The sequence shown here is derived from an EMBL/GenBank/DDBJ whole genome shotgun (WGS) entry which is preliminary data.</text>
</comment>
<evidence type="ECO:0000313" key="2">
    <source>
        <dbReference type="Proteomes" id="UP000688947"/>
    </source>
</evidence>
<proteinExistence type="predicted"/>
<reference evidence="1" key="1">
    <citation type="submission" date="2021-01" db="EMBL/GenBank/DDBJ databases">
        <title>Phytophthora aleatoria, a newly-described species from Pinus radiata is distinct from Phytophthora cactorum isolates based on comparative genomics.</title>
        <authorList>
            <person name="Mcdougal R."/>
            <person name="Panda P."/>
            <person name="Williams N."/>
            <person name="Studholme D.J."/>
        </authorList>
    </citation>
    <scope>NUCLEOTIDE SEQUENCE</scope>
    <source>
        <strain evidence="1">NZFS 3830</strain>
    </source>
</reference>
<sequence length="266" mass="29207">MAVNRSAASFSRRLDVDQRVNARKYSRRANKPQYSIACRVSPDSRSLRTTVAARGHGCLIRFFAQLYTNSQDFSPSPSDVRHVPAGRVASGGGGGGGCGGRPILPVKEFATGAQSSSSMNSGRAKSTVFCQLQLSMSSSCTSSASASRLKRDIWWATSGRVGGWPSNCKSSPGDIICGNITGWPLSKQYPYSRRRGNVPEQASKYQVYSVLHRKDNGCRDMTMNRDVNASGYMLDILDCELREEARPVAFRRQVTRRPTTTHLQQI</sequence>
<dbReference type="AlphaFoldDB" id="A0A8T1U3P4"/>
<accession>A0A8T1U3P4</accession>
<dbReference type="OrthoDB" id="102943at2759"/>
<evidence type="ECO:0000313" key="1">
    <source>
        <dbReference type="EMBL" id="KAG6954648.1"/>
    </source>
</evidence>
<dbReference type="Proteomes" id="UP000688947">
    <property type="component" value="Unassembled WGS sequence"/>
</dbReference>